<protein>
    <recommendedName>
        <fullName evidence="1">DUF1570 domain-containing protein</fullName>
    </recommendedName>
</protein>
<reference evidence="2" key="1">
    <citation type="submission" date="2018-06" db="EMBL/GenBank/DDBJ databases">
        <authorList>
            <person name="Zhirakovskaya E."/>
        </authorList>
    </citation>
    <scope>NUCLEOTIDE SEQUENCE</scope>
</reference>
<name>A0A3B1DTS4_9ZZZZ</name>
<evidence type="ECO:0000313" key="2">
    <source>
        <dbReference type="EMBL" id="VAX38530.1"/>
    </source>
</evidence>
<gene>
    <name evidence="2" type="ORF">MNBD_PLANCTO02-2730</name>
</gene>
<evidence type="ECO:0000259" key="1">
    <source>
        <dbReference type="Pfam" id="PF07607"/>
    </source>
</evidence>
<accession>A0A3B1DTS4</accession>
<feature type="domain" description="DUF1570" evidence="1">
    <location>
        <begin position="330"/>
        <end position="445"/>
    </location>
</feature>
<dbReference type="EMBL" id="UOGL01000217">
    <property type="protein sequence ID" value="VAX38530.1"/>
    <property type="molecule type" value="Genomic_DNA"/>
</dbReference>
<dbReference type="AlphaFoldDB" id="A0A3B1DTS4"/>
<sequence>MVVFLLIAFLSSSKSFARSRQTKSQKLRQVYRRQYAELNKKFLVRVEELAQFCDRNRLTDDAKSIRQIVEPVNPAVSKLSMLPVHVQKKIPVNLSATQKYWQTKLRTLQTGHARQLYLLSRKSLKVGSPSFAFRLIHEAAHYDPDNKSARRLLGFVRQGDRWTTPFTMHMLKRGYVKHEKYGWLPKSHVARYEKGERYYKRKWMSVAQETELRRDFKNAWRIETDHHVVRTNHSLEQGVKIANALEDYYGFFFQTFAGFFNTPEQLKKLFSGGSTKRGYRKKKYLVYYFRTREEYNRRLVAKMPNIAMSNGLYMTSDRIVYSFHTPDTDNISTFYHESSHQIFYESTAKDRMVATHNHFWVIEGIACYLESFEKKEKLLSVGNPKSLRLIAARHYLLKDKYYIPLQQFAAMGLQAFQADENILKNYAQAAGLSHFFMHYNNGEYRDAFIAHISQLYAPPRRRRRTATVQSMNVLTGVRYQTLDEQYKRYMQKMQISMQKNNR</sequence>
<proteinExistence type="predicted"/>
<organism evidence="2">
    <name type="scientific">hydrothermal vent metagenome</name>
    <dbReference type="NCBI Taxonomy" id="652676"/>
    <lineage>
        <taxon>unclassified sequences</taxon>
        <taxon>metagenomes</taxon>
        <taxon>ecological metagenomes</taxon>
    </lineage>
</organism>
<dbReference type="Pfam" id="PF07607">
    <property type="entry name" value="DUF1570"/>
    <property type="match status" value="1"/>
</dbReference>
<dbReference type="InterPro" id="IPR011464">
    <property type="entry name" value="DUF1570"/>
</dbReference>